<gene>
    <name evidence="3" type="ORF">LMG3441_02460</name>
</gene>
<keyword evidence="2" id="KW-0732">Signal</keyword>
<feature type="compositionally biased region" description="Low complexity" evidence="1">
    <location>
        <begin position="37"/>
        <end position="49"/>
    </location>
</feature>
<dbReference type="PROSITE" id="PS51257">
    <property type="entry name" value="PROKAR_LIPOPROTEIN"/>
    <property type="match status" value="1"/>
</dbReference>
<dbReference type="AlphaFoldDB" id="A0A6S7AQK3"/>
<reference evidence="3 4" key="1">
    <citation type="submission" date="2020-04" db="EMBL/GenBank/DDBJ databases">
        <authorList>
            <person name="De Canck E."/>
        </authorList>
    </citation>
    <scope>NUCLEOTIDE SEQUENCE [LARGE SCALE GENOMIC DNA]</scope>
    <source>
        <strain evidence="3 4">LMG 3441</strain>
    </source>
</reference>
<feature type="chain" id="PRO_5028992366" description="Lipoprotein" evidence="2">
    <location>
        <begin position="22"/>
        <end position="49"/>
    </location>
</feature>
<feature type="region of interest" description="Disordered" evidence="1">
    <location>
        <begin position="29"/>
        <end position="49"/>
    </location>
</feature>
<dbReference type="EMBL" id="CADIJQ010000003">
    <property type="protein sequence ID" value="CAB3699249.1"/>
    <property type="molecule type" value="Genomic_DNA"/>
</dbReference>
<accession>A0A6S7AQK3</accession>
<keyword evidence="4" id="KW-1185">Reference proteome</keyword>
<dbReference type="Proteomes" id="UP000494269">
    <property type="component" value="Unassembled WGS sequence"/>
</dbReference>
<evidence type="ECO:0000256" key="2">
    <source>
        <dbReference type="SAM" id="SignalP"/>
    </source>
</evidence>
<name>A0A6S7AQK3_9BURK</name>
<feature type="signal peptide" evidence="2">
    <location>
        <begin position="1"/>
        <end position="21"/>
    </location>
</feature>
<organism evidence="3 4">
    <name type="scientific">Achromobacter kerstersii</name>
    <dbReference type="NCBI Taxonomy" id="1353890"/>
    <lineage>
        <taxon>Bacteria</taxon>
        <taxon>Pseudomonadati</taxon>
        <taxon>Pseudomonadota</taxon>
        <taxon>Betaproteobacteria</taxon>
        <taxon>Burkholderiales</taxon>
        <taxon>Alcaligenaceae</taxon>
        <taxon>Achromobacter</taxon>
    </lineage>
</organism>
<evidence type="ECO:0000313" key="4">
    <source>
        <dbReference type="Proteomes" id="UP000494269"/>
    </source>
</evidence>
<sequence length="49" mass="4769">MKSQRKLIGVLALAASIGVLAGCVASRGKCGSGAGGVRSVSGQGQRMHG</sequence>
<evidence type="ECO:0000313" key="3">
    <source>
        <dbReference type="EMBL" id="CAB3699249.1"/>
    </source>
</evidence>
<evidence type="ECO:0000256" key="1">
    <source>
        <dbReference type="SAM" id="MobiDB-lite"/>
    </source>
</evidence>
<evidence type="ECO:0008006" key="5">
    <source>
        <dbReference type="Google" id="ProtNLM"/>
    </source>
</evidence>
<proteinExistence type="predicted"/>
<protein>
    <recommendedName>
        <fullName evidence="5">Lipoprotein</fullName>
    </recommendedName>
</protein>